<dbReference type="SMART" id="SM00228">
    <property type="entry name" value="PDZ"/>
    <property type="match status" value="1"/>
</dbReference>
<feature type="transmembrane region" description="Helical" evidence="11">
    <location>
        <begin position="170"/>
        <end position="191"/>
    </location>
</feature>
<feature type="domain" description="PDZ" evidence="12">
    <location>
        <begin position="195"/>
        <end position="250"/>
    </location>
</feature>
<evidence type="ECO:0000256" key="10">
    <source>
        <dbReference type="ARBA" id="ARBA00023136"/>
    </source>
</evidence>
<comment type="caution">
    <text evidence="13">The sequence shown here is derived from an EMBL/GenBank/DDBJ whole genome shotgun (WGS) entry which is preliminary data.</text>
</comment>
<feature type="transmembrane region" description="Helical" evidence="11">
    <location>
        <begin position="396"/>
        <end position="415"/>
    </location>
</feature>
<evidence type="ECO:0000256" key="9">
    <source>
        <dbReference type="ARBA" id="ARBA00023049"/>
    </source>
</evidence>
<dbReference type="Pfam" id="PF17820">
    <property type="entry name" value="PDZ_6"/>
    <property type="match status" value="1"/>
</dbReference>
<keyword evidence="4 13" id="KW-0645">Protease</keyword>
<dbReference type="RefSeq" id="WP_236339314.1">
    <property type="nucleotide sequence ID" value="NZ_CAKMMF010000004.1"/>
</dbReference>
<keyword evidence="5 11" id="KW-0812">Transmembrane</keyword>
<dbReference type="GO" id="GO:0008233">
    <property type="term" value="F:peptidase activity"/>
    <property type="evidence" value="ECO:0007669"/>
    <property type="project" value="UniProtKB-KW"/>
</dbReference>
<evidence type="ECO:0000313" key="14">
    <source>
        <dbReference type="Proteomes" id="UP000838686"/>
    </source>
</evidence>
<dbReference type="EC" id="3.4.24.-" evidence="11"/>
<dbReference type="EMBL" id="CAKMMF010000004">
    <property type="protein sequence ID" value="CAH1197787.1"/>
    <property type="molecule type" value="Genomic_DNA"/>
</dbReference>
<name>A0ABM9C077_9BACL</name>
<keyword evidence="9 11" id="KW-0482">Metalloprotease</keyword>
<evidence type="ECO:0000256" key="8">
    <source>
        <dbReference type="ARBA" id="ARBA00022989"/>
    </source>
</evidence>
<keyword evidence="7 11" id="KW-0862">Zinc</keyword>
<gene>
    <name evidence="13" type="primary">rasP</name>
    <name evidence="13" type="ORF">PAECIP111893_00973</name>
</gene>
<accession>A0ABM9C077</accession>
<dbReference type="PROSITE" id="PS50106">
    <property type="entry name" value="PDZ"/>
    <property type="match status" value="1"/>
</dbReference>
<keyword evidence="14" id="KW-1185">Reference proteome</keyword>
<dbReference type="PANTHER" id="PTHR42837:SF2">
    <property type="entry name" value="MEMBRANE METALLOPROTEASE ARASP2, CHLOROPLASTIC-RELATED"/>
    <property type="match status" value="1"/>
</dbReference>
<keyword evidence="8 11" id="KW-1133">Transmembrane helix</keyword>
<dbReference type="GO" id="GO:0006508">
    <property type="term" value="P:proteolysis"/>
    <property type="evidence" value="ECO:0007669"/>
    <property type="project" value="UniProtKB-KW"/>
</dbReference>
<dbReference type="InterPro" id="IPR001478">
    <property type="entry name" value="PDZ"/>
</dbReference>
<dbReference type="InterPro" id="IPR004387">
    <property type="entry name" value="Pept_M50_Zn"/>
</dbReference>
<keyword evidence="11" id="KW-0479">Metal-binding</keyword>
<evidence type="ECO:0000256" key="4">
    <source>
        <dbReference type="ARBA" id="ARBA00022670"/>
    </source>
</evidence>
<dbReference type="Gene3D" id="2.30.42.10">
    <property type="match status" value="1"/>
</dbReference>
<dbReference type="NCBIfam" id="TIGR00054">
    <property type="entry name" value="RIP metalloprotease RseP"/>
    <property type="match status" value="1"/>
</dbReference>
<feature type="transmembrane region" description="Helical" evidence="11">
    <location>
        <begin position="6"/>
        <end position="28"/>
    </location>
</feature>
<dbReference type="InterPro" id="IPR036034">
    <property type="entry name" value="PDZ_sf"/>
</dbReference>
<evidence type="ECO:0000313" key="13">
    <source>
        <dbReference type="EMBL" id="CAH1197787.1"/>
    </source>
</evidence>
<dbReference type="InterPro" id="IPR041489">
    <property type="entry name" value="PDZ_6"/>
</dbReference>
<dbReference type="PANTHER" id="PTHR42837">
    <property type="entry name" value="REGULATOR OF SIGMA-E PROTEASE RSEP"/>
    <property type="match status" value="1"/>
</dbReference>
<evidence type="ECO:0000256" key="1">
    <source>
        <dbReference type="ARBA" id="ARBA00001947"/>
    </source>
</evidence>
<comment type="cofactor">
    <cofactor evidence="1 11">
        <name>Zn(2+)</name>
        <dbReference type="ChEBI" id="CHEBI:29105"/>
    </cofactor>
</comment>
<dbReference type="CDD" id="cd06163">
    <property type="entry name" value="S2P-M50_PDZ_RseP-like"/>
    <property type="match status" value="1"/>
</dbReference>
<evidence type="ECO:0000256" key="6">
    <source>
        <dbReference type="ARBA" id="ARBA00022801"/>
    </source>
</evidence>
<dbReference type="CDD" id="cd23081">
    <property type="entry name" value="cpPDZ_EcRseP-like"/>
    <property type="match status" value="1"/>
</dbReference>
<evidence type="ECO:0000256" key="2">
    <source>
        <dbReference type="ARBA" id="ARBA00004141"/>
    </source>
</evidence>
<keyword evidence="6 11" id="KW-0378">Hydrolase</keyword>
<dbReference type="Proteomes" id="UP000838686">
    <property type="component" value="Unassembled WGS sequence"/>
</dbReference>
<evidence type="ECO:0000259" key="12">
    <source>
        <dbReference type="PROSITE" id="PS50106"/>
    </source>
</evidence>
<evidence type="ECO:0000256" key="3">
    <source>
        <dbReference type="ARBA" id="ARBA00007931"/>
    </source>
</evidence>
<evidence type="ECO:0000256" key="5">
    <source>
        <dbReference type="ARBA" id="ARBA00022692"/>
    </source>
</evidence>
<feature type="transmembrane region" description="Helical" evidence="11">
    <location>
        <begin position="353"/>
        <end position="372"/>
    </location>
</feature>
<dbReference type="Pfam" id="PF02163">
    <property type="entry name" value="Peptidase_M50"/>
    <property type="match status" value="1"/>
</dbReference>
<protein>
    <recommendedName>
        <fullName evidence="11">Zinc metalloprotease</fullName>
        <ecNumber evidence="11">3.4.24.-</ecNumber>
    </recommendedName>
</protein>
<proteinExistence type="inferred from homology"/>
<keyword evidence="10 11" id="KW-0472">Membrane</keyword>
<evidence type="ECO:0000256" key="7">
    <source>
        <dbReference type="ARBA" id="ARBA00022833"/>
    </source>
</evidence>
<comment type="similarity">
    <text evidence="3 11">Belongs to the peptidase M50B family.</text>
</comment>
<comment type="subcellular location">
    <subcellularLocation>
        <location evidence="2">Membrane</location>
        <topology evidence="2">Multi-pass membrane protein</topology>
    </subcellularLocation>
</comment>
<dbReference type="SUPFAM" id="SSF50156">
    <property type="entry name" value="PDZ domain-like"/>
    <property type="match status" value="1"/>
</dbReference>
<evidence type="ECO:0000256" key="11">
    <source>
        <dbReference type="RuleBase" id="RU362031"/>
    </source>
</evidence>
<dbReference type="InterPro" id="IPR008915">
    <property type="entry name" value="Peptidase_M50"/>
</dbReference>
<organism evidence="13 14">
    <name type="scientific">Paenibacillus plantiphilus</name>
    <dbReference type="NCBI Taxonomy" id="2905650"/>
    <lineage>
        <taxon>Bacteria</taxon>
        <taxon>Bacillati</taxon>
        <taxon>Bacillota</taxon>
        <taxon>Bacilli</taxon>
        <taxon>Bacillales</taxon>
        <taxon>Paenibacillaceae</taxon>
        <taxon>Paenibacillus</taxon>
    </lineage>
</organism>
<sequence>MEMVQIVFMTVLVFFVIVTIHEWGHYYFAKRAGILVREFAIGFGPKLFSVKRGETRYTLRLIPAGGYVRMAGEDPELVEVQPGQTIAVRLKDNAVSRFYLDRLDERANVVRGEVEAIDIEKKLQLTLVSDGVSETYPVHPAALLIAKGKETQIAPLNRQFGSKTVGQRSLAIFAGPVMNFVLAFVLFALYITMQGVPMENPDRLLVGYLDKEMPAAAAGLKEGDVIQAINGVPIGIDADKMVDMIKKSPDVPQKWTVIRDNQQLELTITPKPEETTGIGKVGVGPAYPTRPATFLETFEESGWYMKQMTISIFEGFKKLIIGDFKLDDLGGPVRTAQVTGEIAAQGFPELTRWAALLSLYLGIFNLLPIPALDGSRLLFLGLEAVRRKPINPNRESMVHFIGFALLMLLMLAVTYNDILRLVRGE</sequence>
<reference evidence="13" key="1">
    <citation type="submission" date="2022-01" db="EMBL/GenBank/DDBJ databases">
        <authorList>
            <person name="Criscuolo A."/>
        </authorList>
    </citation>
    <scope>NUCLEOTIDE SEQUENCE</scope>
    <source>
        <strain evidence="13">CIP111893</strain>
    </source>
</reference>